<dbReference type="Proteomes" id="UP000288805">
    <property type="component" value="Unassembled WGS sequence"/>
</dbReference>
<evidence type="ECO:0000313" key="2">
    <source>
        <dbReference type="EMBL" id="RVW73401.1"/>
    </source>
</evidence>
<comment type="caution">
    <text evidence="2">The sequence shown here is derived from an EMBL/GenBank/DDBJ whole genome shotgun (WGS) entry which is preliminary data.</text>
</comment>
<dbReference type="EMBL" id="QGNW01000392">
    <property type="protein sequence ID" value="RVW73401.1"/>
    <property type="molecule type" value="Genomic_DNA"/>
</dbReference>
<accession>A0A438GMH1</accession>
<name>A0A438GMH1_VITVI</name>
<evidence type="ECO:0000313" key="3">
    <source>
        <dbReference type="Proteomes" id="UP000288805"/>
    </source>
</evidence>
<organism evidence="2 3">
    <name type="scientific">Vitis vinifera</name>
    <name type="common">Grape</name>
    <dbReference type="NCBI Taxonomy" id="29760"/>
    <lineage>
        <taxon>Eukaryota</taxon>
        <taxon>Viridiplantae</taxon>
        <taxon>Streptophyta</taxon>
        <taxon>Embryophyta</taxon>
        <taxon>Tracheophyta</taxon>
        <taxon>Spermatophyta</taxon>
        <taxon>Magnoliopsida</taxon>
        <taxon>eudicotyledons</taxon>
        <taxon>Gunneridae</taxon>
        <taxon>Pentapetalae</taxon>
        <taxon>rosids</taxon>
        <taxon>Vitales</taxon>
        <taxon>Vitaceae</taxon>
        <taxon>Viteae</taxon>
        <taxon>Vitis</taxon>
    </lineage>
</organism>
<gene>
    <name evidence="2" type="ORF">CK203_052980</name>
</gene>
<feature type="region of interest" description="Disordered" evidence="1">
    <location>
        <begin position="101"/>
        <end position="133"/>
    </location>
</feature>
<sequence>MKEAPQMQTHPNGPYTLCLLLTNVFQCDLARTASLPCDKSPSKATVKKLSSPWNHTFAMNRIKPHHICTLRSHLPTIFSPKFTHSQIHSLSQTHLSLHHTKQSHAFLSSTPNSPTTSPSVPPSSSATPPMGTHILSPPLPTNYASPHHCIPMEHTHPGLFHCWVGGGLEVYNQMVRIGVRPDDHTFLLSSRRVLMLLRFGRVGRFMGLW</sequence>
<evidence type="ECO:0000256" key="1">
    <source>
        <dbReference type="SAM" id="MobiDB-lite"/>
    </source>
</evidence>
<protein>
    <submittedName>
        <fullName evidence="2">Uncharacterized protein</fullName>
    </submittedName>
</protein>
<feature type="compositionally biased region" description="Low complexity" evidence="1">
    <location>
        <begin position="108"/>
        <end position="129"/>
    </location>
</feature>
<reference evidence="2 3" key="1">
    <citation type="journal article" date="2018" name="PLoS Genet.">
        <title>Population sequencing reveals clonal diversity and ancestral inbreeding in the grapevine cultivar Chardonnay.</title>
        <authorList>
            <person name="Roach M.J."/>
            <person name="Johnson D.L."/>
            <person name="Bohlmann J."/>
            <person name="van Vuuren H.J."/>
            <person name="Jones S.J."/>
            <person name="Pretorius I.S."/>
            <person name="Schmidt S.A."/>
            <person name="Borneman A.R."/>
        </authorList>
    </citation>
    <scope>NUCLEOTIDE SEQUENCE [LARGE SCALE GENOMIC DNA]</scope>
    <source>
        <strain evidence="3">cv. Chardonnay</strain>
        <tissue evidence="2">Leaf</tissue>
    </source>
</reference>
<proteinExistence type="predicted"/>
<dbReference type="AlphaFoldDB" id="A0A438GMH1"/>